<dbReference type="InterPro" id="IPR050549">
    <property type="entry name" value="MFS_Trehalose_Transporter"/>
</dbReference>
<keyword evidence="4" id="KW-0472">Membrane</keyword>
<gene>
    <name evidence="5" type="ORF">SMTD_LOCUS11631</name>
</gene>
<dbReference type="STRING" id="31246.A0A183PB95"/>
<comment type="subcellular location">
    <subcellularLocation>
        <location evidence="1">Membrane</location>
    </subcellularLocation>
</comment>
<evidence type="ECO:0000256" key="4">
    <source>
        <dbReference type="ARBA" id="ARBA00023136"/>
    </source>
</evidence>
<dbReference type="GO" id="GO:0022857">
    <property type="term" value="F:transmembrane transporter activity"/>
    <property type="evidence" value="ECO:0007669"/>
    <property type="project" value="InterPro"/>
</dbReference>
<proteinExistence type="predicted"/>
<dbReference type="InterPro" id="IPR005828">
    <property type="entry name" value="MFS_sugar_transport-like"/>
</dbReference>
<protein>
    <submittedName>
        <fullName evidence="5">Uncharacterized protein</fullName>
    </submittedName>
</protein>
<dbReference type="GO" id="GO:0016020">
    <property type="term" value="C:membrane"/>
    <property type="evidence" value="ECO:0007669"/>
    <property type="project" value="UniProtKB-SubCell"/>
</dbReference>
<dbReference type="Gene3D" id="1.20.1250.20">
    <property type="entry name" value="MFS general substrate transporter like domains"/>
    <property type="match status" value="1"/>
</dbReference>
<reference evidence="5 6" key="1">
    <citation type="submission" date="2018-11" db="EMBL/GenBank/DDBJ databases">
        <authorList>
            <consortium name="Pathogen Informatics"/>
        </authorList>
    </citation>
    <scope>NUCLEOTIDE SEQUENCE [LARGE SCALE GENOMIC DNA]</scope>
    <source>
        <strain>Denwood</strain>
        <strain evidence="6">Zambia</strain>
    </source>
</reference>
<dbReference type="EMBL" id="UZAL01031643">
    <property type="protein sequence ID" value="VDP58751.1"/>
    <property type="molecule type" value="Genomic_DNA"/>
</dbReference>
<keyword evidence="3" id="KW-1133">Transmembrane helix</keyword>
<name>A0A183PB95_9TREM</name>
<accession>A0A183PB95</accession>
<organism evidence="5 6">
    <name type="scientific">Schistosoma mattheei</name>
    <dbReference type="NCBI Taxonomy" id="31246"/>
    <lineage>
        <taxon>Eukaryota</taxon>
        <taxon>Metazoa</taxon>
        <taxon>Spiralia</taxon>
        <taxon>Lophotrochozoa</taxon>
        <taxon>Platyhelminthes</taxon>
        <taxon>Trematoda</taxon>
        <taxon>Digenea</taxon>
        <taxon>Strigeidida</taxon>
        <taxon>Schistosomatoidea</taxon>
        <taxon>Schistosomatidae</taxon>
        <taxon>Schistosoma</taxon>
    </lineage>
</organism>
<evidence type="ECO:0000256" key="1">
    <source>
        <dbReference type="ARBA" id="ARBA00004370"/>
    </source>
</evidence>
<dbReference type="PANTHER" id="PTHR48021">
    <property type="match status" value="1"/>
</dbReference>
<keyword evidence="2" id="KW-0812">Transmembrane</keyword>
<evidence type="ECO:0000256" key="3">
    <source>
        <dbReference type="ARBA" id="ARBA00022989"/>
    </source>
</evidence>
<evidence type="ECO:0000256" key="2">
    <source>
        <dbReference type="ARBA" id="ARBA00022692"/>
    </source>
</evidence>
<dbReference type="AlphaFoldDB" id="A0A183PB95"/>
<keyword evidence="6" id="KW-1185">Reference proteome</keyword>
<evidence type="ECO:0000313" key="6">
    <source>
        <dbReference type="Proteomes" id="UP000269396"/>
    </source>
</evidence>
<dbReference type="PANTHER" id="PTHR48021:SF1">
    <property type="entry name" value="GH07001P-RELATED"/>
    <property type="match status" value="1"/>
</dbReference>
<dbReference type="InterPro" id="IPR036259">
    <property type="entry name" value="MFS_trans_sf"/>
</dbReference>
<dbReference type="Proteomes" id="UP000269396">
    <property type="component" value="Unassembled WGS sequence"/>
</dbReference>
<dbReference type="SUPFAM" id="SSF103473">
    <property type="entry name" value="MFS general substrate transporter"/>
    <property type="match status" value="1"/>
</dbReference>
<evidence type="ECO:0000313" key="5">
    <source>
        <dbReference type="EMBL" id="VDP58751.1"/>
    </source>
</evidence>
<dbReference type="Pfam" id="PF00083">
    <property type="entry name" value="Sugar_tr"/>
    <property type="match status" value="1"/>
</dbReference>
<sequence length="160" mass="17579">MVVGGNRQETLDPGFVLLGTRQQGVPVILRKLVIPDGLDPAYSYIDELGQFWIILFMFGYSFGWGPLPVLISMELFPVSSRGNAVSAAIAINWIFAFIITELFEITGNSINPAIVFVIFSICCLISMVYVHKYLPETSDESSGSTLDNISSLSYKSQLSA</sequence>